<keyword evidence="4" id="KW-0808">Transferase</keyword>
<dbReference type="Pfam" id="PF02518">
    <property type="entry name" value="HATPase_c"/>
    <property type="match status" value="1"/>
</dbReference>
<dbReference type="Proteomes" id="UP000502248">
    <property type="component" value="Chromosome"/>
</dbReference>
<dbReference type="GO" id="GO:0000155">
    <property type="term" value="F:phosphorelay sensor kinase activity"/>
    <property type="evidence" value="ECO:0007669"/>
    <property type="project" value="InterPro"/>
</dbReference>
<accession>A0A7Z2ZLH2</accession>
<reference evidence="4 5" key="1">
    <citation type="submission" date="2020-04" db="EMBL/GenBank/DDBJ databases">
        <title>Genome sequencing of novel species.</title>
        <authorList>
            <person name="Heo J."/>
            <person name="Kim S.-J."/>
            <person name="Kim J.-S."/>
            <person name="Hong S.-B."/>
            <person name="Kwon S.-W."/>
        </authorList>
    </citation>
    <scope>NUCLEOTIDE SEQUENCE [LARGE SCALE GENOMIC DNA]</scope>
    <source>
        <strain evidence="4 5">MFER-1</strain>
    </source>
</reference>
<dbReference type="PANTHER" id="PTHR34220:SF7">
    <property type="entry name" value="SENSOR HISTIDINE KINASE YPDA"/>
    <property type="match status" value="1"/>
</dbReference>
<dbReference type="InterPro" id="IPR003594">
    <property type="entry name" value="HATPase_dom"/>
</dbReference>
<sequence length="549" mass="62303">MDSEIQKLDSVSVSILYSNLITDRISVYDEPNVDPSSPASSDRISKPNTDLYDILVALVGPSYPVQQVYLHLNSGASIGVGFDNSQKKIEIAKEPWFETVNNNKKSKPFSLILTKDRSLNPGVSVSLFRFFSDKYNAPKGIVEVKQNFNKVFSGVIQQAKNNPSLEKIIIYSQEGEIIFPLESAEEDRQFVDDILKNPSNHFSADHRTYIADSAKKDKVLLTIKHSDFTNWNIAVMISNKTLLSPLNKFTRLAIAATLIILAFLIMLSFLASKKITHPLNKLNKTIKSISLETLISGNAVELNSGMNEWDKLNFSFLKMNARLKESFDQLLLSRTQELQSKMTALQSQMNPHFLYNSLATISAMAYERTYEEIIVMCENLSDMMRYIAADESSMVEIQTEIDYTEMYLTCMKLRYGTMISSTIDVDASIRNYKIPKLMIQPLVENAIKYSTKISPPWNITIRGSTDQNRWIIEVMDNGPGFDDHELSRFYEKVNEMEQLNVLPALKLHGMGLLNIYTRLKLHYGNLMYFDIRNIPDLGAKVTIGGPIKL</sequence>
<dbReference type="KEGG" id="cheb:HH215_13150"/>
<dbReference type="PANTHER" id="PTHR34220">
    <property type="entry name" value="SENSOR HISTIDINE KINASE YPDA"/>
    <property type="match status" value="1"/>
</dbReference>
<keyword evidence="1" id="KW-0812">Transmembrane</keyword>
<proteinExistence type="predicted"/>
<feature type="transmembrane region" description="Helical" evidence="1">
    <location>
        <begin position="252"/>
        <end position="271"/>
    </location>
</feature>
<evidence type="ECO:0000313" key="4">
    <source>
        <dbReference type="EMBL" id="QJD84038.1"/>
    </source>
</evidence>
<gene>
    <name evidence="4" type="ORF">HH215_13150</name>
</gene>
<keyword evidence="4" id="KW-0418">Kinase</keyword>
<evidence type="ECO:0000259" key="2">
    <source>
        <dbReference type="Pfam" id="PF02518"/>
    </source>
</evidence>
<dbReference type="InterPro" id="IPR010559">
    <property type="entry name" value="Sig_transdc_His_kin_internal"/>
</dbReference>
<evidence type="ECO:0000313" key="5">
    <source>
        <dbReference type="Proteomes" id="UP000502248"/>
    </source>
</evidence>
<dbReference type="Pfam" id="PF06580">
    <property type="entry name" value="His_kinase"/>
    <property type="match status" value="1"/>
</dbReference>
<name>A0A7Z2ZLH2_9BACL</name>
<dbReference type="RefSeq" id="WP_169280323.1">
    <property type="nucleotide sequence ID" value="NZ_CP051680.1"/>
</dbReference>
<dbReference type="Gene3D" id="6.10.340.10">
    <property type="match status" value="1"/>
</dbReference>
<keyword evidence="5" id="KW-1185">Reference proteome</keyword>
<organism evidence="4 5">
    <name type="scientific">Cohnella herbarum</name>
    <dbReference type="NCBI Taxonomy" id="2728023"/>
    <lineage>
        <taxon>Bacteria</taxon>
        <taxon>Bacillati</taxon>
        <taxon>Bacillota</taxon>
        <taxon>Bacilli</taxon>
        <taxon>Bacillales</taxon>
        <taxon>Paenibacillaceae</taxon>
        <taxon>Cohnella</taxon>
    </lineage>
</organism>
<keyword evidence="1" id="KW-1133">Transmembrane helix</keyword>
<keyword evidence="1" id="KW-0472">Membrane</keyword>
<dbReference type="Gene3D" id="3.30.565.10">
    <property type="entry name" value="Histidine kinase-like ATPase, C-terminal domain"/>
    <property type="match status" value="1"/>
</dbReference>
<dbReference type="AlphaFoldDB" id="A0A7Z2ZLH2"/>
<dbReference type="EMBL" id="CP051680">
    <property type="protein sequence ID" value="QJD84038.1"/>
    <property type="molecule type" value="Genomic_DNA"/>
</dbReference>
<evidence type="ECO:0000256" key="1">
    <source>
        <dbReference type="SAM" id="Phobius"/>
    </source>
</evidence>
<dbReference type="GO" id="GO:0016020">
    <property type="term" value="C:membrane"/>
    <property type="evidence" value="ECO:0007669"/>
    <property type="project" value="InterPro"/>
</dbReference>
<protein>
    <submittedName>
        <fullName evidence="4">Histidine kinase</fullName>
    </submittedName>
</protein>
<feature type="domain" description="Signal transduction histidine kinase internal region" evidence="3">
    <location>
        <begin position="341"/>
        <end position="417"/>
    </location>
</feature>
<feature type="domain" description="Histidine kinase/HSP90-like ATPase" evidence="2">
    <location>
        <begin position="436"/>
        <end position="543"/>
    </location>
</feature>
<dbReference type="InterPro" id="IPR050640">
    <property type="entry name" value="Bact_2-comp_sensor_kinase"/>
</dbReference>
<dbReference type="SUPFAM" id="SSF55874">
    <property type="entry name" value="ATPase domain of HSP90 chaperone/DNA topoisomerase II/histidine kinase"/>
    <property type="match status" value="1"/>
</dbReference>
<evidence type="ECO:0000259" key="3">
    <source>
        <dbReference type="Pfam" id="PF06580"/>
    </source>
</evidence>
<dbReference type="InterPro" id="IPR036890">
    <property type="entry name" value="HATPase_C_sf"/>
</dbReference>